<dbReference type="GO" id="GO:0012505">
    <property type="term" value="C:endomembrane system"/>
    <property type="evidence" value="ECO:0007669"/>
    <property type="project" value="TreeGrafter"/>
</dbReference>
<reference evidence="14 15" key="1">
    <citation type="journal article" date="2016" name="G3 (Bethesda)">
        <title>First Draft Assembly and Annotation of the Genome of a California Endemic Oak Quercus lobata Nee (Fagaceae).</title>
        <authorList>
            <person name="Sork V.L."/>
            <person name="Fitz-Gibbon S.T."/>
            <person name="Puiu D."/>
            <person name="Crepeau M."/>
            <person name="Gugger P.F."/>
            <person name="Sherman R."/>
            <person name="Stevens K."/>
            <person name="Langley C.H."/>
            <person name="Pellegrini M."/>
            <person name="Salzberg S.L."/>
        </authorList>
    </citation>
    <scope>NUCLEOTIDE SEQUENCE [LARGE SCALE GENOMIC DNA]</scope>
    <source>
        <strain evidence="14 15">cv. SW786</strain>
    </source>
</reference>
<evidence type="ECO:0000256" key="3">
    <source>
        <dbReference type="ARBA" id="ARBA00022538"/>
    </source>
</evidence>
<evidence type="ECO:0000256" key="4">
    <source>
        <dbReference type="ARBA" id="ARBA00022692"/>
    </source>
</evidence>
<feature type="transmembrane region" description="Helical" evidence="10">
    <location>
        <begin position="76"/>
        <end position="98"/>
    </location>
</feature>
<dbReference type="InterPro" id="IPR057291">
    <property type="entry name" value="CHX17_2nd"/>
</dbReference>
<dbReference type="InterPro" id="IPR057290">
    <property type="entry name" value="CHX17_C"/>
</dbReference>
<dbReference type="GO" id="GO:0006885">
    <property type="term" value="P:regulation of pH"/>
    <property type="evidence" value="ECO:0007669"/>
    <property type="project" value="TreeGrafter"/>
</dbReference>
<dbReference type="Gramene" id="QL01p037079:mrna">
    <property type="protein sequence ID" value="QL01p037079:mrna"/>
    <property type="gene ID" value="QL01p037079"/>
</dbReference>
<feature type="transmembrane region" description="Helical" evidence="10">
    <location>
        <begin position="237"/>
        <end position="264"/>
    </location>
</feature>
<keyword evidence="3" id="KW-0633">Potassium transport</keyword>
<feature type="transmembrane region" description="Helical" evidence="10">
    <location>
        <begin position="276"/>
        <end position="294"/>
    </location>
</feature>
<evidence type="ECO:0000256" key="5">
    <source>
        <dbReference type="ARBA" id="ARBA00022958"/>
    </source>
</evidence>
<keyword evidence="6 10" id="KW-1133">Transmembrane helix</keyword>
<dbReference type="EnsemblPlants" id="QL01p037079:mrna">
    <property type="protein sequence ID" value="QL01p037079:mrna"/>
    <property type="gene ID" value="QL01p037079"/>
</dbReference>
<reference evidence="14" key="2">
    <citation type="submission" date="2021-01" db="UniProtKB">
        <authorList>
            <consortium name="EnsemblPlants"/>
        </authorList>
    </citation>
    <scope>IDENTIFICATION</scope>
</reference>
<comment type="subcellular location">
    <subcellularLocation>
        <location evidence="1">Membrane</location>
        <topology evidence="1">Multi-pass membrane protein</topology>
    </subcellularLocation>
</comment>
<dbReference type="GO" id="GO:0015297">
    <property type="term" value="F:antiporter activity"/>
    <property type="evidence" value="ECO:0007669"/>
    <property type="project" value="InterPro"/>
</dbReference>
<dbReference type="InterPro" id="IPR006153">
    <property type="entry name" value="Cation/H_exchanger_TM"/>
</dbReference>
<dbReference type="GO" id="GO:0016020">
    <property type="term" value="C:membrane"/>
    <property type="evidence" value="ECO:0007669"/>
    <property type="project" value="UniProtKB-SubCell"/>
</dbReference>
<organism evidence="14 15">
    <name type="scientific">Quercus lobata</name>
    <name type="common">Valley oak</name>
    <dbReference type="NCBI Taxonomy" id="97700"/>
    <lineage>
        <taxon>Eukaryota</taxon>
        <taxon>Viridiplantae</taxon>
        <taxon>Streptophyta</taxon>
        <taxon>Embryophyta</taxon>
        <taxon>Tracheophyta</taxon>
        <taxon>Spermatophyta</taxon>
        <taxon>Magnoliopsida</taxon>
        <taxon>eudicotyledons</taxon>
        <taxon>Gunneridae</taxon>
        <taxon>Pentapetalae</taxon>
        <taxon>rosids</taxon>
        <taxon>fabids</taxon>
        <taxon>Fagales</taxon>
        <taxon>Fagaceae</taxon>
        <taxon>Quercus</taxon>
    </lineage>
</organism>
<dbReference type="Proteomes" id="UP000594261">
    <property type="component" value="Chromosome 1"/>
</dbReference>
<dbReference type="EMBL" id="LRBV02000001">
    <property type="status" value="NOT_ANNOTATED_CDS"/>
    <property type="molecule type" value="Genomic_DNA"/>
</dbReference>
<dbReference type="InterPro" id="IPR038770">
    <property type="entry name" value="Na+/solute_symporter_sf"/>
</dbReference>
<keyword evidence="8 10" id="KW-0472">Membrane</keyword>
<keyword evidence="4 10" id="KW-0812">Transmembrane</keyword>
<dbReference type="Pfam" id="PF23256">
    <property type="entry name" value="CHX17_2nd"/>
    <property type="match status" value="1"/>
</dbReference>
<feature type="transmembrane region" description="Helical" evidence="10">
    <location>
        <begin position="45"/>
        <end position="64"/>
    </location>
</feature>
<evidence type="ECO:0000259" key="12">
    <source>
        <dbReference type="Pfam" id="PF23256"/>
    </source>
</evidence>
<keyword evidence="15" id="KW-1185">Reference proteome</keyword>
<dbReference type="InterPro" id="IPR050794">
    <property type="entry name" value="CPA2_transporter"/>
</dbReference>
<dbReference type="GO" id="GO:0006813">
    <property type="term" value="P:potassium ion transport"/>
    <property type="evidence" value="ECO:0007669"/>
    <property type="project" value="UniProtKB-KW"/>
</dbReference>
<dbReference type="Pfam" id="PF23259">
    <property type="entry name" value="CHX17_C"/>
    <property type="match status" value="1"/>
</dbReference>
<feature type="transmembrane region" description="Helical" evidence="10">
    <location>
        <begin position="385"/>
        <end position="405"/>
    </location>
</feature>
<protein>
    <recommendedName>
        <fullName evidence="16">Cation/H+ exchanger domain-containing protein</fullName>
    </recommendedName>
</protein>
<evidence type="ECO:0008006" key="16">
    <source>
        <dbReference type="Google" id="ProtNLM"/>
    </source>
</evidence>
<feature type="transmembrane region" description="Helical" evidence="10">
    <location>
        <begin position="104"/>
        <end position="125"/>
    </location>
</feature>
<dbReference type="GO" id="GO:1902600">
    <property type="term" value="P:proton transmembrane transport"/>
    <property type="evidence" value="ECO:0007669"/>
    <property type="project" value="InterPro"/>
</dbReference>
<evidence type="ECO:0000256" key="1">
    <source>
        <dbReference type="ARBA" id="ARBA00004141"/>
    </source>
</evidence>
<evidence type="ECO:0000256" key="8">
    <source>
        <dbReference type="ARBA" id="ARBA00023136"/>
    </source>
</evidence>
<dbReference type="InParanoid" id="A0A7N2KPZ0"/>
<proteinExistence type="inferred from homology"/>
<evidence type="ECO:0000256" key="7">
    <source>
        <dbReference type="ARBA" id="ARBA00023065"/>
    </source>
</evidence>
<evidence type="ECO:0000256" key="6">
    <source>
        <dbReference type="ARBA" id="ARBA00022989"/>
    </source>
</evidence>
<dbReference type="Pfam" id="PF00999">
    <property type="entry name" value="Na_H_Exchanger"/>
    <property type="match status" value="1"/>
</dbReference>
<keyword evidence="2" id="KW-0813">Transport</keyword>
<dbReference type="PANTHER" id="PTHR32468:SF175">
    <property type="entry name" value="CATION_H+ EXCHANGER 3"/>
    <property type="match status" value="1"/>
</dbReference>
<feature type="transmembrane region" description="Helical" evidence="10">
    <location>
        <begin position="357"/>
        <end position="379"/>
    </location>
</feature>
<feature type="transmembrane region" description="Helical" evidence="10">
    <location>
        <begin position="168"/>
        <end position="191"/>
    </location>
</feature>
<evidence type="ECO:0000259" key="11">
    <source>
        <dbReference type="Pfam" id="PF00999"/>
    </source>
</evidence>
<evidence type="ECO:0000259" key="13">
    <source>
        <dbReference type="Pfam" id="PF23259"/>
    </source>
</evidence>
<name>A0A7N2KPZ0_QUELO</name>
<evidence type="ECO:0000256" key="9">
    <source>
        <dbReference type="ARBA" id="ARBA00038341"/>
    </source>
</evidence>
<comment type="similarity">
    <text evidence="9">Belongs to the monovalent cation:proton antiporter 2 (CPA2) transporter (TC 2.A.37) family. CHX (TC 2.A.37.4) subfamily.</text>
</comment>
<dbReference type="FunCoup" id="A0A7N2KPZ0">
    <property type="interactions" value="3"/>
</dbReference>
<feature type="transmembrane region" description="Helical" evidence="10">
    <location>
        <begin position="417"/>
        <end position="438"/>
    </location>
</feature>
<dbReference type="AlphaFoldDB" id="A0A7N2KPZ0"/>
<evidence type="ECO:0000313" key="15">
    <source>
        <dbReference type="Proteomes" id="UP000594261"/>
    </source>
</evidence>
<keyword evidence="7" id="KW-0406">Ion transport</keyword>
<dbReference type="Gene3D" id="1.20.1530.20">
    <property type="match status" value="1"/>
</dbReference>
<dbReference type="PANTHER" id="PTHR32468">
    <property type="entry name" value="CATION/H + ANTIPORTER"/>
    <property type="match status" value="1"/>
</dbReference>
<feature type="transmembrane region" description="Helical" evidence="10">
    <location>
        <begin position="137"/>
        <end position="156"/>
    </location>
</feature>
<evidence type="ECO:0000256" key="10">
    <source>
        <dbReference type="SAM" id="Phobius"/>
    </source>
</evidence>
<feature type="transmembrane region" description="Helical" evidence="10">
    <location>
        <begin position="314"/>
        <end position="336"/>
    </location>
</feature>
<feature type="transmembrane region" description="Helical" evidence="10">
    <location>
        <begin position="203"/>
        <end position="225"/>
    </location>
</feature>
<sequence>MNNSVGVTRAIGTTLGEIMVCQYTHINNSKGFWHRDHPLDNNTSILLAEIVVFFILSGFAFILLRPLRQPKIIIQIVASIIMGPSLLAQCKVYAANLFPPGARYVFLTFAEFGVMLHLFILGLQIDTSLIKSIGRKAVIIALTGIIIPLVFGVATYKIVERANPLEHAVVLLVLITTNALTPFVDITNLLYEINILNSEIGRFASSISFVSDACAWFLAFIVRNIGTALKYSPTEPLSLIAIVVGYYCSVLFLMRPLVIWIVSFTPKNRPIEENQFIAILCLVMVNGFFAEYIGEHARFGAFVFGVALPNGTTLGAIITQKLEVICTGLLLPIFYATSGLKMQISSIVNMSAAKTELIIFAGYFGKFIGTILPSIYFKIPFKESLTLTLIMCCKGIMEITTYGVLRDSQIITTQTYTLLIFNMIMATGLATIFIRHLYDPSTRYMANTRRTITNSAQNSGLRMLVCIHSEENVSSFTNLIEVSNPTKENPILVCVLQLMEITGRATSILVKLDKQNNLLASNLDYSGQISNAFDHYENYSEGSVKIQNFKAIAPCASMHDDICTLAMDQKTSIIIVPFHKTWAIDGTAEANIPFLRIVNKNVLKKAPCSIGVLVDCGEIGGNLSILTGNSSYLIAMLFIGGADDREALAYSIRMAGHPNVSLTVVQLIASGYNTSSYQNNLDKEAMDELWASRNGNRKIKHEEESVRHGADTTLVIQKMANNFDLVIVGRYHEPHSPVTLGLMEWSECPELGVLGDMLASSSFRFSVLVVQHNSPE</sequence>
<feature type="domain" description="Cation/H(+) antiporter central" evidence="12">
    <location>
        <begin position="494"/>
        <end position="621"/>
    </location>
</feature>
<feature type="domain" description="Cation/H+ exchanger transmembrane" evidence="11">
    <location>
        <begin position="59"/>
        <end position="436"/>
    </location>
</feature>
<feature type="domain" description="Cation/H(+) antiporter C-terminal" evidence="13">
    <location>
        <begin position="634"/>
        <end position="772"/>
    </location>
</feature>
<evidence type="ECO:0000256" key="2">
    <source>
        <dbReference type="ARBA" id="ARBA00022448"/>
    </source>
</evidence>
<dbReference type="OMA" id="FKMGVQI"/>
<accession>A0A7N2KPZ0</accession>
<keyword evidence="5" id="KW-0630">Potassium</keyword>
<evidence type="ECO:0000313" key="14">
    <source>
        <dbReference type="EnsemblPlants" id="QL01p037079:mrna"/>
    </source>
</evidence>